<dbReference type="EMBL" id="JBBKTX010000010">
    <property type="protein sequence ID" value="MFK4752725.1"/>
    <property type="molecule type" value="Genomic_DNA"/>
</dbReference>
<evidence type="ECO:0000313" key="1">
    <source>
        <dbReference type="EMBL" id="MFK4752725.1"/>
    </source>
</evidence>
<protein>
    <submittedName>
        <fullName evidence="1">Uncharacterized protein</fullName>
    </submittedName>
</protein>
<keyword evidence="2" id="KW-1185">Reference proteome</keyword>
<dbReference type="Proteomes" id="UP001620597">
    <property type="component" value="Unassembled WGS sequence"/>
</dbReference>
<accession>A0ABW8NJ74</accession>
<organism evidence="1 2">
    <name type="scientific">Oceanobacter antarcticus</name>
    <dbReference type="NCBI Taxonomy" id="3133425"/>
    <lineage>
        <taxon>Bacteria</taxon>
        <taxon>Pseudomonadati</taxon>
        <taxon>Pseudomonadota</taxon>
        <taxon>Gammaproteobacteria</taxon>
        <taxon>Oceanospirillales</taxon>
        <taxon>Oceanospirillaceae</taxon>
        <taxon>Oceanobacter</taxon>
    </lineage>
</organism>
<name>A0ABW8NJ74_9GAMM</name>
<evidence type="ECO:0000313" key="2">
    <source>
        <dbReference type="Proteomes" id="UP001620597"/>
    </source>
</evidence>
<comment type="caution">
    <text evidence="1">The sequence shown here is derived from an EMBL/GenBank/DDBJ whole genome shotgun (WGS) entry which is preliminary data.</text>
</comment>
<dbReference type="RefSeq" id="WP_416205918.1">
    <property type="nucleotide sequence ID" value="NZ_JBBKTX010000010.1"/>
</dbReference>
<sequence>MQQGLIAGLVVLVTGVAVAGYWQVTQLQSVEDAQSMDNAQGEYPSGDESGRGTPLALPGIAADAAPERVGPELIPVATYQGEALADEQAGSGIAAVDVKPSGDDLQPPELTVETEEWQPPTEQQQALEQQMQQQARQPLNLHLPETIGQEQLTYGTASALLPNVFNAQPQTGSALDLSGKLHWDESEAAETKPLRDTITGAEVELRFKLP</sequence>
<gene>
    <name evidence="1" type="ORF">WG929_09935</name>
</gene>
<proteinExistence type="predicted"/>
<reference evidence="1 2" key="1">
    <citation type="submission" date="2024-03" db="EMBL/GenBank/DDBJ databases">
        <title>High-quality draft genome sequence of Oceanobacter sp. wDCs-4.</title>
        <authorList>
            <person name="Dong C."/>
        </authorList>
    </citation>
    <scope>NUCLEOTIDE SEQUENCE [LARGE SCALE GENOMIC DNA]</scope>
    <source>
        <strain evidence="2">wDCs-4</strain>
    </source>
</reference>